<evidence type="ECO:0000256" key="12">
    <source>
        <dbReference type="ARBA" id="ARBA00024735"/>
    </source>
</evidence>
<evidence type="ECO:0000256" key="7">
    <source>
        <dbReference type="ARBA" id="ARBA00023012"/>
    </source>
</evidence>
<evidence type="ECO:0000256" key="5">
    <source>
        <dbReference type="ARBA" id="ARBA00022553"/>
    </source>
</evidence>
<evidence type="ECO:0000256" key="10">
    <source>
        <dbReference type="ARBA" id="ARBA00023159"/>
    </source>
</evidence>
<evidence type="ECO:0000256" key="14">
    <source>
        <dbReference type="PROSITE-ProRule" id="PRU01091"/>
    </source>
</evidence>
<dbReference type="GO" id="GO:0000976">
    <property type="term" value="F:transcription cis-regulatory region binding"/>
    <property type="evidence" value="ECO:0007669"/>
    <property type="project" value="TreeGrafter"/>
</dbReference>
<dbReference type="GO" id="GO:0006817">
    <property type="term" value="P:phosphate ion transport"/>
    <property type="evidence" value="ECO:0007669"/>
    <property type="project" value="UniProtKB-KW"/>
</dbReference>
<keyword evidence="10" id="KW-0010">Activator</keyword>
<evidence type="ECO:0000256" key="11">
    <source>
        <dbReference type="ARBA" id="ARBA00023163"/>
    </source>
</evidence>
<feature type="modified residue" description="4-aspartylphosphate" evidence="13">
    <location>
        <position position="76"/>
    </location>
</feature>
<dbReference type="InterPro" id="IPR016032">
    <property type="entry name" value="Sig_transdc_resp-reg_C-effctor"/>
</dbReference>
<dbReference type="InterPro" id="IPR011006">
    <property type="entry name" value="CheY-like_superfamily"/>
</dbReference>
<dbReference type="SUPFAM" id="SSF46894">
    <property type="entry name" value="C-terminal effector domain of the bipartite response regulators"/>
    <property type="match status" value="1"/>
</dbReference>
<dbReference type="InterPro" id="IPR036388">
    <property type="entry name" value="WH-like_DNA-bd_sf"/>
</dbReference>
<organism evidence="17 18">
    <name type="scientific">Mycetohabitans rhizoxinica (strain DSM 19002 / CIP 109453 / HKI 454)</name>
    <name type="common">Paraburkholderia rhizoxinica</name>
    <dbReference type="NCBI Taxonomy" id="882378"/>
    <lineage>
        <taxon>Bacteria</taxon>
        <taxon>Pseudomonadati</taxon>
        <taxon>Pseudomonadota</taxon>
        <taxon>Betaproteobacteria</taxon>
        <taxon>Burkholderiales</taxon>
        <taxon>Burkholderiaceae</taxon>
        <taxon>Mycetohabitans</taxon>
    </lineage>
</organism>
<dbReference type="PROSITE" id="PS50110">
    <property type="entry name" value="RESPONSE_REGULATORY"/>
    <property type="match status" value="1"/>
</dbReference>
<evidence type="ECO:0000256" key="6">
    <source>
        <dbReference type="ARBA" id="ARBA00022592"/>
    </source>
</evidence>
<keyword evidence="6" id="KW-0592">Phosphate transport</keyword>
<evidence type="ECO:0000256" key="8">
    <source>
        <dbReference type="ARBA" id="ARBA00023015"/>
    </source>
</evidence>
<dbReference type="eggNOG" id="COG0745">
    <property type="taxonomic scope" value="Bacteria"/>
</dbReference>
<protein>
    <recommendedName>
        <fullName evidence="2">Phosphate regulon transcriptional regulatory protein PhoB</fullName>
    </recommendedName>
</protein>
<dbReference type="SUPFAM" id="SSF52172">
    <property type="entry name" value="CheY-like"/>
    <property type="match status" value="1"/>
</dbReference>
<dbReference type="Pfam" id="PF00486">
    <property type="entry name" value="Trans_reg_C"/>
    <property type="match status" value="1"/>
</dbReference>
<keyword evidence="3" id="KW-0813">Transport</keyword>
<dbReference type="Gene3D" id="6.10.250.690">
    <property type="match status" value="1"/>
</dbReference>
<dbReference type="GO" id="GO:0005829">
    <property type="term" value="C:cytosol"/>
    <property type="evidence" value="ECO:0007669"/>
    <property type="project" value="TreeGrafter"/>
</dbReference>
<evidence type="ECO:0000256" key="4">
    <source>
        <dbReference type="ARBA" id="ARBA00022490"/>
    </source>
</evidence>
<dbReference type="HOGENOM" id="CLU_000445_30_4_4"/>
<dbReference type="CDD" id="cd17618">
    <property type="entry name" value="REC_OmpR_PhoB"/>
    <property type="match status" value="1"/>
</dbReference>
<dbReference type="KEGG" id="brh:RBRH_01092"/>
<feature type="DNA-binding region" description="OmpR/PhoB-type" evidence="14">
    <location>
        <begin position="152"/>
        <end position="254"/>
    </location>
</feature>
<accession>E5AP53</accession>
<dbReference type="EMBL" id="FR687359">
    <property type="protein sequence ID" value="CBW74385.1"/>
    <property type="molecule type" value="Genomic_DNA"/>
</dbReference>
<gene>
    <name evidence="17" type="ordered locus">RBRH_01092</name>
</gene>
<keyword evidence="9 14" id="KW-0238">DNA-binding</keyword>
<dbReference type="Gene3D" id="1.10.10.10">
    <property type="entry name" value="Winged helix-like DNA-binding domain superfamily/Winged helix DNA-binding domain"/>
    <property type="match status" value="1"/>
</dbReference>
<evidence type="ECO:0000256" key="9">
    <source>
        <dbReference type="ARBA" id="ARBA00023125"/>
    </source>
</evidence>
<dbReference type="STRING" id="882378.RBRH_01092"/>
<dbReference type="AlphaFoldDB" id="E5AP53"/>
<comment type="subcellular location">
    <subcellularLocation>
        <location evidence="1">Cytoplasm</location>
    </subcellularLocation>
</comment>
<dbReference type="GO" id="GO:0032993">
    <property type="term" value="C:protein-DNA complex"/>
    <property type="evidence" value="ECO:0007669"/>
    <property type="project" value="TreeGrafter"/>
</dbReference>
<dbReference type="Gene3D" id="3.40.50.2300">
    <property type="match status" value="1"/>
</dbReference>
<dbReference type="PANTHER" id="PTHR48111">
    <property type="entry name" value="REGULATOR OF RPOS"/>
    <property type="match status" value="1"/>
</dbReference>
<feature type="domain" description="OmpR/PhoB-type" evidence="16">
    <location>
        <begin position="152"/>
        <end position="254"/>
    </location>
</feature>
<dbReference type="SMART" id="SM00862">
    <property type="entry name" value="Trans_reg_C"/>
    <property type="match status" value="1"/>
</dbReference>
<dbReference type="InterPro" id="IPR039420">
    <property type="entry name" value="WalR-like"/>
</dbReference>
<evidence type="ECO:0000256" key="1">
    <source>
        <dbReference type="ARBA" id="ARBA00004496"/>
    </source>
</evidence>
<evidence type="ECO:0000256" key="13">
    <source>
        <dbReference type="PROSITE-ProRule" id="PRU00169"/>
    </source>
</evidence>
<comment type="function">
    <text evidence="12">This protein is a positive regulator for the phosphate regulon. Transcription of this operon is positively regulated by PhoB and PhoR when phosphate is limited.</text>
</comment>
<dbReference type="FunFam" id="1.10.10.10:FF:000011">
    <property type="entry name" value="Phosphate regulon transcriptional regulator PhoB"/>
    <property type="match status" value="1"/>
</dbReference>
<dbReference type="InterPro" id="IPR011879">
    <property type="entry name" value="Sig_transdc_resp-reg_PhoB"/>
</dbReference>
<keyword evidence="4" id="KW-0963">Cytoplasm</keyword>
<dbReference type="PANTHER" id="PTHR48111:SF40">
    <property type="entry name" value="PHOSPHATE REGULON TRANSCRIPTIONAL REGULATORY PROTEIN PHOB"/>
    <property type="match status" value="1"/>
</dbReference>
<dbReference type="Pfam" id="PF00072">
    <property type="entry name" value="Response_reg"/>
    <property type="match status" value="1"/>
</dbReference>
<reference evidence="17 18" key="1">
    <citation type="journal article" date="2011" name="J. Bacteriol.">
        <title>Complete genome sequence of Burkholderia rhizoxinica, an endosymbiont of Rhizopus microsporus.</title>
        <authorList>
            <person name="Lackner G."/>
            <person name="Moebius N."/>
            <person name="Partida-Martinez L."/>
            <person name="Hertweck C."/>
        </authorList>
    </citation>
    <scope>NUCLEOTIDE SEQUENCE [LARGE SCALE GENOMIC DNA]</scope>
    <source>
        <strain evidence="18">DSM 19002 / CIP 109453 / HKI 454</strain>
    </source>
</reference>
<sequence length="256" mass="28946">MRRCRRTMRLRVTVRSKKAKEVPMPSSILVIEDEPAISELIAVNLQHAGHCPIRAYNAEQAQRLISDVLPDLVLLDWMLPGKSGVAFARELRSNERTKHIPIIMLTARGEEQDKVLGLEIGADDYVTKPFSPKELMARIKAVLRRRAPQLTEDSVSINGLRLDPATHRVAASRNGEQTQLDLGPTEFRLLHFFMTHPERVHSRTQLLDQVWGDHVFVEERTVDVHIKRLRAALKPAGCDAMIETVRGSGYRLAKTA</sequence>
<keyword evidence="7" id="KW-0902">Two-component regulatory system</keyword>
<dbReference type="SMART" id="SM00448">
    <property type="entry name" value="REC"/>
    <property type="match status" value="1"/>
</dbReference>
<evidence type="ECO:0000259" key="15">
    <source>
        <dbReference type="PROSITE" id="PS50110"/>
    </source>
</evidence>
<dbReference type="GO" id="GO:0000156">
    <property type="term" value="F:phosphorelay response regulator activity"/>
    <property type="evidence" value="ECO:0007669"/>
    <property type="project" value="InterPro"/>
</dbReference>
<dbReference type="PROSITE" id="PS51755">
    <property type="entry name" value="OMPR_PHOB"/>
    <property type="match status" value="1"/>
</dbReference>
<keyword evidence="8" id="KW-0805">Transcription regulation</keyword>
<evidence type="ECO:0000259" key="16">
    <source>
        <dbReference type="PROSITE" id="PS51755"/>
    </source>
</evidence>
<dbReference type="NCBIfam" id="TIGR02154">
    <property type="entry name" value="PhoB"/>
    <property type="match status" value="1"/>
</dbReference>
<keyword evidence="5 13" id="KW-0597">Phosphoprotein</keyword>
<name>E5AP53_MYCRK</name>
<evidence type="ECO:0000256" key="3">
    <source>
        <dbReference type="ARBA" id="ARBA00022448"/>
    </source>
</evidence>
<feature type="domain" description="Response regulatory" evidence="15">
    <location>
        <begin position="27"/>
        <end position="143"/>
    </location>
</feature>
<evidence type="ECO:0000313" key="17">
    <source>
        <dbReference type="EMBL" id="CBW74385.1"/>
    </source>
</evidence>
<dbReference type="Proteomes" id="UP000007437">
    <property type="component" value="Chromosome"/>
</dbReference>
<dbReference type="GO" id="GO:0006355">
    <property type="term" value="P:regulation of DNA-templated transcription"/>
    <property type="evidence" value="ECO:0007669"/>
    <property type="project" value="InterPro"/>
</dbReference>
<proteinExistence type="predicted"/>
<keyword evidence="11" id="KW-0804">Transcription</keyword>
<dbReference type="CDD" id="cd00383">
    <property type="entry name" value="trans_reg_C"/>
    <property type="match status" value="1"/>
</dbReference>
<evidence type="ECO:0000256" key="2">
    <source>
        <dbReference type="ARBA" id="ARBA00013332"/>
    </source>
</evidence>
<dbReference type="InterPro" id="IPR001789">
    <property type="entry name" value="Sig_transdc_resp-reg_receiver"/>
</dbReference>
<evidence type="ECO:0000313" key="18">
    <source>
        <dbReference type="Proteomes" id="UP000007437"/>
    </source>
</evidence>
<dbReference type="InterPro" id="IPR001867">
    <property type="entry name" value="OmpR/PhoB-type_DNA-bd"/>
</dbReference>